<organism evidence="2 3">
    <name type="scientific">Streptomonospora halophila</name>
    <dbReference type="NCBI Taxonomy" id="427369"/>
    <lineage>
        <taxon>Bacteria</taxon>
        <taxon>Bacillati</taxon>
        <taxon>Actinomycetota</taxon>
        <taxon>Actinomycetes</taxon>
        <taxon>Streptosporangiales</taxon>
        <taxon>Nocardiopsidaceae</taxon>
        <taxon>Streptomonospora</taxon>
    </lineage>
</organism>
<proteinExistence type="predicted"/>
<evidence type="ECO:0000256" key="1">
    <source>
        <dbReference type="SAM" id="MobiDB-lite"/>
    </source>
</evidence>
<feature type="region of interest" description="Disordered" evidence="1">
    <location>
        <begin position="35"/>
        <end position="68"/>
    </location>
</feature>
<dbReference type="Proteomes" id="UP001499993">
    <property type="component" value="Unassembled WGS sequence"/>
</dbReference>
<comment type="caution">
    <text evidence="2">The sequence shown here is derived from an EMBL/GenBank/DDBJ whole genome shotgun (WGS) entry which is preliminary data.</text>
</comment>
<keyword evidence="3" id="KW-1185">Reference proteome</keyword>
<reference evidence="3" key="1">
    <citation type="journal article" date="2019" name="Int. J. Syst. Evol. Microbiol.">
        <title>The Global Catalogue of Microorganisms (GCM) 10K type strain sequencing project: providing services to taxonomists for standard genome sequencing and annotation.</title>
        <authorList>
            <consortium name="The Broad Institute Genomics Platform"/>
            <consortium name="The Broad Institute Genome Sequencing Center for Infectious Disease"/>
            <person name="Wu L."/>
            <person name="Ma J."/>
        </authorList>
    </citation>
    <scope>NUCLEOTIDE SEQUENCE [LARGE SCALE GENOMIC DNA]</scope>
    <source>
        <strain evidence="3">JCM 18123</strain>
    </source>
</reference>
<sequence length="68" mass="7323">MCWCRAYAHSSGGLNHLNGWKDPFARFRPIPAAKTSLPGLSSKPLQASPRAWSKPGGHTKEAPRNAGP</sequence>
<feature type="compositionally biased region" description="Basic and acidic residues" evidence="1">
    <location>
        <begin position="58"/>
        <end position="68"/>
    </location>
</feature>
<name>A0ABP9G8C6_9ACTN</name>
<evidence type="ECO:0000313" key="2">
    <source>
        <dbReference type="EMBL" id="GAA4928599.1"/>
    </source>
</evidence>
<evidence type="ECO:0000313" key="3">
    <source>
        <dbReference type="Proteomes" id="UP001499993"/>
    </source>
</evidence>
<dbReference type="EMBL" id="BAABIK010000002">
    <property type="protein sequence ID" value="GAA4928599.1"/>
    <property type="molecule type" value="Genomic_DNA"/>
</dbReference>
<gene>
    <name evidence="2" type="ORF">GCM10023224_04810</name>
</gene>
<accession>A0ABP9G8C6</accession>
<protein>
    <submittedName>
        <fullName evidence="2">Uncharacterized protein</fullName>
    </submittedName>
</protein>